<protein>
    <submittedName>
        <fullName evidence="1">Uncharacterized protein</fullName>
    </submittedName>
</protein>
<evidence type="ECO:0000313" key="2">
    <source>
        <dbReference type="Proteomes" id="UP001501243"/>
    </source>
</evidence>
<organism evidence="1 2">
    <name type="scientific">Hymenobacter ginsengisoli</name>
    <dbReference type="NCBI Taxonomy" id="1051626"/>
    <lineage>
        <taxon>Bacteria</taxon>
        <taxon>Pseudomonadati</taxon>
        <taxon>Bacteroidota</taxon>
        <taxon>Cytophagia</taxon>
        <taxon>Cytophagales</taxon>
        <taxon>Hymenobacteraceae</taxon>
        <taxon>Hymenobacter</taxon>
    </lineage>
</organism>
<dbReference type="Proteomes" id="UP001501243">
    <property type="component" value="Unassembled WGS sequence"/>
</dbReference>
<proteinExistence type="predicted"/>
<comment type="caution">
    <text evidence="1">The sequence shown here is derived from an EMBL/GenBank/DDBJ whole genome shotgun (WGS) entry which is preliminary data.</text>
</comment>
<name>A0ABP8QAD3_9BACT</name>
<evidence type="ECO:0000313" key="1">
    <source>
        <dbReference type="EMBL" id="GAA4498582.1"/>
    </source>
</evidence>
<sequence length="93" mass="9909">MQAAGFGWNDGYRALVGNGCQHLICVIGLVAYNRARWVSEGGQQAGQLRAVSTLRRSQGQKQTVTQRVDYGVDFGAEAAATAPEAFGAGRAFF</sequence>
<accession>A0ABP8QAD3</accession>
<reference evidence="2" key="1">
    <citation type="journal article" date="2019" name="Int. J. Syst. Evol. Microbiol.">
        <title>The Global Catalogue of Microorganisms (GCM) 10K type strain sequencing project: providing services to taxonomists for standard genome sequencing and annotation.</title>
        <authorList>
            <consortium name="The Broad Institute Genomics Platform"/>
            <consortium name="The Broad Institute Genome Sequencing Center for Infectious Disease"/>
            <person name="Wu L."/>
            <person name="Ma J."/>
        </authorList>
    </citation>
    <scope>NUCLEOTIDE SEQUENCE [LARGE SCALE GENOMIC DNA]</scope>
    <source>
        <strain evidence="2">JCM 17841</strain>
    </source>
</reference>
<keyword evidence="2" id="KW-1185">Reference proteome</keyword>
<gene>
    <name evidence="1" type="ORF">GCM10023172_15840</name>
</gene>
<dbReference type="EMBL" id="BAABGQ010000005">
    <property type="protein sequence ID" value="GAA4498582.1"/>
    <property type="molecule type" value="Genomic_DNA"/>
</dbReference>